<keyword evidence="5 11" id="KW-0812">Transmembrane</keyword>
<keyword evidence="4" id="KW-0808">Transferase</keyword>
<organism evidence="12 13">
    <name type="scientific">Cryptolaemus montrouzieri</name>
    <dbReference type="NCBI Taxonomy" id="559131"/>
    <lineage>
        <taxon>Eukaryota</taxon>
        <taxon>Metazoa</taxon>
        <taxon>Ecdysozoa</taxon>
        <taxon>Arthropoda</taxon>
        <taxon>Hexapoda</taxon>
        <taxon>Insecta</taxon>
        <taxon>Pterygota</taxon>
        <taxon>Neoptera</taxon>
        <taxon>Endopterygota</taxon>
        <taxon>Coleoptera</taxon>
        <taxon>Polyphaga</taxon>
        <taxon>Cucujiformia</taxon>
        <taxon>Coccinelloidea</taxon>
        <taxon>Coccinellidae</taxon>
        <taxon>Scymninae</taxon>
        <taxon>Scymnini</taxon>
        <taxon>Cryptolaemus</taxon>
    </lineage>
</organism>
<comment type="subcellular location">
    <subcellularLocation>
        <location evidence="1">Membrane</location>
        <topology evidence="1">Multi-pass membrane protein</topology>
    </subcellularLocation>
</comment>
<keyword evidence="6 11" id="KW-1133">Transmembrane helix</keyword>
<dbReference type="AlphaFoldDB" id="A0ABD2N860"/>
<feature type="transmembrane region" description="Helical" evidence="11">
    <location>
        <begin position="347"/>
        <end position="367"/>
    </location>
</feature>
<sequence length="441" mass="52182">MNKDDLQYLFLFYISIVAGYIDRKIEKRKHKQVYGATVGVIFAYVLCGQEIVYPLLNILVNTSIIINGEKKKCHLQSFIFTFSFLYISRIYSLSSFTNILLMSTTLRMVGVACEVNSDYLKDTEEEVKTQQPKKLDKITFSDIALYGMNYIGLLGAPYYTYSVFEDYLNLPFRRYHDWKNLCFYKLICSTAIMSLYVIVENLWPLSYVATEEFHSTKTILYRIWYVYPTAYSFIFRVWNAFVLFDCCCCMTGLGVYPRFTKPKCGYGPTVRIDEMISLKNEDDLKKQIYSFSTIKNVNIMMFHTTLGFGEAIKQWNTTIQYWLYTFIYKKVHIEFLKKPATMFVSSYWHGLHFGYFASLFFSTVILFVDKRWQLLLDGKKSFNIQLLMQMAKFHLLYNCTISFLLKERDIILQYQKSTYYNSMIIFIFFSVLLIIVKRRKV</sequence>
<comment type="similarity">
    <text evidence="3">Belongs to the membrane-bound acyltransferase family.</text>
</comment>
<evidence type="ECO:0000256" key="1">
    <source>
        <dbReference type="ARBA" id="ARBA00004141"/>
    </source>
</evidence>
<feature type="transmembrane region" description="Helical" evidence="11">
    <location>
        <begin position="387"/>
        <end position="405"/>
    </location>
</feature>
<evidence type="ECO:0000256" key="10">
    <source>
        <dbReference type="ARBA" id="ARBA00093678"/>
    </source>
</evidence>
<feature type="transmembrane region" description="Helical" evidence="11">
    <location>
        <begin position="417"/>
        <end position="436"/>
    </location>
</feature>
<dbReference type="Proteomes" id="UP001516400">
    <property type="component" value="Unassembled WGS sequence"/>
</dbReference>
<accession>A0ABD2N860</accession>
<comment type="caution">
    <text evidence="12">The sequence shown here is derived from an EMBL/GenBank/DDBJ whole genome shotgun (WGS) entry which is preliminary data.</text>
</comment>
<keyword evidence="13" id="KW-1185">Reference proteome</keyword>
<evidence type="ECO:0000256" key="6">
    <source>
        <dbReference type="ARBA" id="ARBA00022989"/>
    </source>
</evidence>
<name>A0ABD2N860_9CUCU</name>
<dbReference type="GO" id="GO:0016020">
    <property type="term" value="C:membrane"/>
    <property type="evidence" value="ECO:0007669"/>
    <property type="project" value="UniProtKB-SubCell"/>
</dbReference>
<gene>
    <name evidence="12" type="ORF">HHI36_015799</name>
</gene>
<evidence type="ECO:0000313" key="12">
    <source>
        <dbReference type="EMBL" id="KAL3274406.1"/>
    </source>
</evidence>
<dbReference type="GO" id="GO:0016746">
    <property type="term" value="F:acyltransferase activity"/>
    <property type="evidence" value="ECO:0007669"/>
    <property type="project" value="UniProtKB-KW"/>
</dbReference>
<keyword evidence="7 11" id="KW-0472">Membrane</keyword>
<evidence type="ECO:0000256" key="9">
    <source>
        <dbReference type="ARBA" id="ARBA00025707"/>
    </source>
</evidence>
<protein>
    <recommendedName>
        <fullName evidence="10">Lysophospholipid acyltransferase 7</fullName>
    </recommendedName>
</protein>
<feature type="transmembrane region" description="Helical" evidence="11">
    <location>
        <begin position="76"/>
        <end position="101"/>
    </location>
</feature>
<feature type="transmembrane region" description="Helical" evidence="11">
    <location>
        <begin position="181"/>
        <end position="199"/>
    </location>
</feature>
<dbReference type="InterPro" id="IPR049941">
    <property type="entry name" value="LPLAT_7/PORCN-like"/>
</dbReference>
<dbReference type="PANTHER" id="PTHR13906">
    <property type="entry name" value="PORCUPINE"/>
    <property type="match status" value="1"/>
</dbReference>
<evidence type="ECO:0000256" key="4">
    <source>
        <dbReference type="ARBA" id="ARBA00022679"/>
    </source>
</evidence>
<comment type="pathway">
    <text evidence="9">Phospholipid metabolism.</text>
</comment>
<feature type="transmembrane region" description="Helical" evidence="11">
    <location>
        <begin position="6"/>
        <end position="21"/>
    </location>
</feature>
<feature type="transmembrane region" description="Helical" evidence="11">
    <location>
        <begin position="33"/>
        <end position="56"/>
    </location>
</feature>
<dbReference type="EMBL" id="JABFTP020000062">
    <property type="protein sequence ID" value="KAL3274406.1"/>
    <property type="molecule type" value="Genomic_DNA"/>
</dbReference>
<evidence type="ECO:0000256" key="2">
    <source>
        <dbReference type="ARBA" id="ARBA00005074"/>
    </source>
</evidence>
<reference evidence="12 13" key="1">
    <citation type="journal article" date="2021" name="BMC Biol.">
        <title>Horizontally acquired antibacterial genes associated with adaptive radiation of ladybird beetles.</title>
        <authorList>
            <person name="Li H.S."/>
            <person name="Tang X.F."/>
            <person name="Huang Y.H."/>
            <person name="Xu Z.Y."/>
            <person name="Chen M.L."/>
            <person name="Du X.Y."/>
            <person name="Qiu B.Y."/>
            <person name="Chen P.T."/>
            <person name="Zhang W."/>
            <person name="Slipinski A."/>
            <person name="Escalona H.E."/>
            <person name="Waterhouse R.M."/>
            <person name="Zwick A."/>
            <person name="Pang H."/>
        </authorList>
    </citation>
    <scope>NUCLEOTIDE SEQUENCE [LARGE SCALE GENOMIC DNA]</scope>
    <source>
        <strain evidence="12">SYSU2018</strain>
    </source>
</reference>
<evidence type="ECO:0000313" key="13">
    <source>
        <dbReference type="Proteomes" id="UP001516400"/>
    </source>
</evidence>
<dbReference type="PANTHER" id="PTHR13906:SF16">
    <property type="entry name" value="LYSOPHOSPHOLIPID ACYLTRANSFERASE 7"/>
    <property type="match status" value="1"/>
</dbReference>
<evidence type="ECO:0000256" key="8">
    <source>
        <dbReference type="ARBA" id="ARBA00023315"/>
    </source>
</evidence>
<evidence type="ECO:0000256" key="11">
    <source>
        <dbReference type="SAM" id="Phobius"/>
    </source>
</evidence>
<evidence type="ECO:0000256" key="3">
    <source>
        <dbReference type="ARBA" id="ARBA00010323"/>
    </source>
</evidence>
<dbReference type="InterPro" id="IPR004299">
    <property type="entry name" value="MBOAT_fam"/>
</dbReference>
<proteinExistence type="inferred from homology"/>
<comment type="pathway">
    <text evidence="2">Lipid metabolism; phospholipid metabolism.</text>
</comment>
<evidence type="ECO:0000256" key="7">
    <source>
        <dbReference type="ARBA" id="ARBA00023136"/>
    </source>
</evidence>
<dbReference type="Pfam" id="PF03062">
    <property type="entry name" value="MBOAT"/>
    <property type="match status" value="1"/>
</dbReference>
<keyword evidence="8" id="KW-0012">Acyltransferase</keyword>
<evidence type="ECO:0000256" key="5">
    <source>
        <dbReference type="ARBA" id="ARBA00022692"/>
    </source>
</evidence>